<organism evidence="2 3">
    <name type="scientific">Macrostomum lignano</name>
    <dbReference type="NCBI Taxonomy" id="282301"/>
    <lineage>
        <taxon>Eukaryota</taxon>
        <taxon>Metazoa</taxon>
        <taxon>Spiralia</taxon>
        <taxon>Lophotrochozoa</taxon>
        <taxon>Platyhelminthes</taxon>
        <taxon>Rhabditophora</taxon>
        <taxon>Macrostomorpha</taxon>
        <taxon>Macrostomida</taxon>
        <taxon>Macrostomidae</taxon>
        <taxon>Macrostomum</taxon>
    </lineage>
</organism>
<feature type="region of interest" description="Disordered" evidence="1">
    <location>
        <begin position="1"/>
        <end position="20"/>
    </location>
</feature>
<sequence length="412" mass="44892">GQSPGQLLPKRILPGRGGPISGANVRDSKSLELLQSFACADQITDLAWSPDSLCGSLSTRLGLQKLTKASPVWSRLLGAGQSASADTADFNLRKCITDFRNGHLGFHSAFPIPNPLSSDGCLLALAERRGLKDCVSVFNCRRWTPCWQLVAHFDAGTRRPGRAWPALERAGHQVRGVVAILKFLAVRCYDGSTAAVEQHHLEPLGRDRGADLAWRAAAILTNSLFIRESWLIEKSNPHTGLPRYEPSPPVTPPIRHPGGESRTQQSRIPKWGSEAVHFSPCYTVHDPATFRRGTAARALVACGSLQQVEARVPCCAQKISVRSFCLGSVSLNPPKKLDIVTELRVCIHVVNRCCLPLRCALMDALARIRNHQRQLASHDGDALLLTSDATACVCFLESAEPAGQAWMKSKHC</sequence>
<evidence type="ECO:0000313" key="2">
    <source>
        <dbReference type="Proteomes" id="UP000095280"/>
    </source>
</evidence>
<feature type="compositionally biased region" description="Pro residues" evidence="1">
    <location>
        <begin position="245"/>
        <end position="255"/>
    </location>
</feature>
<keyword evidence="2" id="KW-1185">Reference proteome</keyword>
<evidence type="ECO:0000313" key="3">
    <source>
        <dbReference type="WBParaSite" id="snap_masked-unitig_26138-processed-gene-0.1-mRNA-1"/>
    </source>
</evidence>
<dbReference type="WBParaSite" id="snap_masked-unitig_26138-processed-gene-0.1-mRNA-1">
    <property type="protein sequence ID" value="snap_masked-unitig_26138-processed-gene-0.1-mRNA-1"/>
    <property type="gene ID" value="snap_masked-unitig_26138-processed-gene-0.1"/>
</dbReference>
<protein>
    <submittedName>
        <fullName evidence="3">RNA-directed DNA polymerase</fullName>
    </submittedName>
</protein>
<name>A0A1I8JNT3_9PLAT</name>
<evidence type="ECO:0000256" key="1">
    <source>
        <dbReference type="SAM" id="MobiDB-lite"/>
    </source>
</evidence>
<proteinExistence type="predicted"/>
<reference evidence="3" key="1">
    <citation type="submission" date="2016-11" db="UniProtKB">
        <authorList>
            <consortium name="WormBaseParasite"/>
        </authorList>
    </citation>
    <scope>IDENTIFICATION</scope>
</reference>
<accession>A0A1I8JNT3</accession>
<dbReference type="Proteomes" id="UP000095280">
    <property type="component" value="Unplaced"/>
</dbReference>
<feature type="region of interest" description="Disordered" evidence="1">
    <location>
        <begin position="237"/>
        <end position="265"/>
    </location>
</feature>
<dbReference type="AlphaFoldDB" id="A0A1I8JNT3"/>